<name>A0A8H6ASL3_9HELO</name>
<dbReference type="RefSeq" id="XP_037191835.1">
    <property type="nucleotide sequence ID" value="XM_037338529.1"/>
</dbReference>
<sequence>MANCQCSGEIQMYNKKIKLEDEKELVLFVSCFFWLIMMFVIIVSSESYNRHIAHLGLNELAAREFLFMNNYGT</sequence>
<dbReference type="AlphaFoldDB" id="A0A8H6ASL3"/>
<reference evidence="2 3" key="1">
    <citation type="journal article" date="2020" name="Phytopathology">
        <title>A high-quality genome resource of Botrytis fragariae, a new and rapidly spreading fungal pathogen causing strawberry gray mold in the U.S.A.</title>
        <authorList>
            <person name="Wu Y."/>
            <person name="Saski C.A."/>
            <person name="Schnabel G."/>
            <person name="Xiao S."/>
            <person name="Hu M."/>
        </authorList>
    </citation>
    <scope>NUCLEOTIDE SEQUENCE [LARGE SCALE GENOMIC DNA]</scope>
    <source>
        <strain evidence="2 3">BVB16</strain>
    </source>
</reference>
<accession>A0A8H6ASL3</accession>
<keyword evidence="3" id="KW-1185">Reference proteome</keyword>
<organism evidence="2 3">
    <name type="scientific">Botrytis fragariae</name>
    <dbReference type="NCBI Taxonomy" id="1964551"/>
    <lineage>
        <taxon>Eukaryota</taxon>
        <taxon>Fungi</taxon>
        <taxon>Dikarya</taxon>
        <taxon>Ascomycota</taxon>
        <taxon>Pezizomycotina</taxon>
        <taxon>Leotiomycetes</taxon>
        <taxon>Helotiales</taxon>
        <taxon>Sclerotiniaceae</taxon>
        <taxon>Botrytis</taxon>
    </lineage>
</organism>
<keyword evidence="1" id="KW-0812">Transmembrane</keyword>
<comment type="caution">
    <text evidence="2">The sequence shown here is derived from an EMBL/GenBank/DDBJ whole genome shotgun (WGS) entry which is preliminary data.</text>
</comment>
<dbReference type="Proteomes" id="UP000531561">
    <property type="component" value="Unassembled WGS sequence"/>
</dbReference>
<evidence type="ECO:0000313" key="3">
    <source>
        <dbReference type="Proteomes" id="UP000531561"/>
    </source>
</evidence>
<proteinExistence type="predicted"/>
<keyword evidence="1" id="KW-0472">Membrane</keyword>
<dbReference type="GeneID" id="59262221"/>
<evidence type="ECO:0000256" key="1">
    <source>
        <dbReference type="SAM" id="Phobius"/>
    </source>
</evidence>
<protein>
    <submittedName>
        <fullName evidence="2">Uncharacterized protein</fullName>
    </submittedName>
</protein>
<gene>
    <name evidence="2" type="ORF">Bfra_008166</name>
</gene>
<evidence type="ECO:0000313" key="2">
    <source>
        <dbReference type="EMBL" id="KAF5872889.1"/>
    </source>
</evidence>
<feature type="transmembrane region" description="Helical" evidence="1">
    <location>
        <begin position="25"/>
        <end position="43"/>
    </location>
</feature>
<dbReference type="EMBL" id="JABFCT010000009">
    <property type="protein sequence ID" value="KAF5872889.1"/>
    <property type="molecule type" value="Genomic_DNA"/>
</dbReference>
<keyword evidence="1" id="KW-1133">Transmembrane helix</keyword>